<dbReference type="InterPro" id="IPR050109">
    <property type="entry name" value="HTH-type_TetR-like_transc_reg"/>
</dbReference>
<dbReference type="AlphaFoldDB" id="H0R507"/>
<dbReference type="SUPFAM" id="SSF46689">
    <property type="entry name" value="Homeodomain-like"/>
    <property type="match status" value="1"/>
</dbReference>
<dbReference type="InterPro" id="IPR001647">
    <property type="entry name" value="HTH_TetR"/>
</dbReference>
<feature type="domain" description="HTH tetR-type" evidence="3">
    <location>
        <begin position="33"/>
        <end position="93"/>
    </location>
</feature>
<organism evidence="4 5">
    <name type="scientific">Gordonia effusa NBRC 100432</name>
    <dbReference type="NCBI Taxonomy" id="1077974"/>
    <lineage>
        <taxon>Bacteria</taxon>
        <taxon>Bacillati</taxon>
        <taxon>Actinomycetota</taxon>
        <taxon>Actinomycetes</taxon>
        <taxon>Mycobacteriales</taxon>
        <taxon>Gordoniaceae</taxon>
        <taxon>Gordonia</taxon>
    </lineage>
</organism>
<keyword evidence="5" id="KW-1185">Reference proteome</keyword>
<dbReference type="Pfam" id="PF00440">
    <property type="entry name" value="TetR_N"/>
    <property type="match status" value="1"/>
</dbReference>
<dbReference type="OrthoDB" id="6077212at2"/>
<dbReference type="RefSeq" id="WP_007319493.1">
    <property type="nucleotide sequence ID" value="NZ_BAEH01000106.1"/>
</dbReference>
<sequence length="225" mass="24731">MDGSVPAGERVPGSAGLLARVLTEAMEQPDTSDDIRVRILDAARDQFSTIGIRHSTMDDVARRARVARITVYRRFPTKDALVEEVTLREFRDYFDQFLVDIREATTVADRVVVGFVSSLSVMRRNPLLRGLLAVEADLLTSSMIGDGGHMVAVVRQFVAGQLRQEQLAGNISGDVDTDVVAEMMVRVTASFLAIPSRVIDTDDDAQMADVARWVLVPLLNARATD</sequence>
<dbReference type="eggNOG" id="COG1309">
    <property type="taxonomic scope" value="Bacteria"/>
</dbReference>
<feature type="DNA-binding region" description="H-T-H motif" evidence="2">
    <location>
        <begin position="56"/>
        <end position="75"/>
    </location>
</feature>
<dbReference type="EMBL" id="BAEH01000106">
    <property type="protein sequence ID" value="GAB20158.1"/>
    <property type="molecule type" value="Genomic_DNA"/>
</dbReference>
<proteinExistence type="predicted"/>
<dbReference type="Gene3D" id="1.10.357.10">
    <property type="entry name" value="Tetracycline Repressor, domain 2"/>
    <property type="match status" value="1"/>
</dbReference>
<evidence type="ECO:0000256" key="1">
    <source>
        <dbReference type="ARBA" id="ARBA00023125"/>
    </source>
</evidence>
<dbReference type="PRINTS" id="PR00455">
    <property type="entry name" value="HTHTETR"/>
</dbReference>
<name>H0R507_9ACTN</name>
<protein>
    <submittedName>
        <fullName evidence="4">Putative TetR family transcriptional regulator</fullName>
    </submittedName>
</protein>
<dbReference type="STRING" id="1077974.GOEFS_106_00540"/>
<dbReference type="PROSITE" id="PS50977">
    <property type="entry name" value="HTH_TETR_2"/>
    <property type="match status" value="1"/>
</dbReference>
<dbReference type="GO" id="GO:0000976">
    <property type="term" value="F:transcription cis-regulatory region binding"/>
    <property type="evidence" value="ECO:0007669"/>
    <property type="project" value="TreeGrafter"/>
</dbReference>
<reference evidence="4 5" key="1">
    <citation type="submission" date="2011-12" db="EMBL/GenBank/DDBJ databases">
        <title>Whole genome shotgun sequence of Gordonia effusa NBRC 100432.</title>
        <authorList>
            <person name="Yoshida I."/>
            <person name="Takarada H."/>
            <person name="Hosoyama A."/>
            <person name="Tsuchikane K."/>
            <person name="Katsumata H."/>
            <person name="Yamazaki S."/>
            <person name="Fujita N."/>
        </authorList>
    </citation>
    <scope>NUCLEOTIDE SEQUENCE [LARGE SCALE GENOMIC DNA]</scope>
    <source>
        <strain evidence="4 5">NBRC 100432</strain>
    </source>
</reference>
<dbReference type="Proteomes" id="UP000035034">
    <property type="component" value="Unassembled WGS sequence"/>
</dbReference>
<accession>H0R507</accession>
<evidence type="ECO:0000313" key="5">
    <source>
        <dbReference type="Proteomes" id="UP000035034"/>
    </source>
</evidence>
<dbReference type="PANTHER" id="PTHR30055:SF153">
    <property type="entry name" value="HTH-TYPE TRANSCRIPTIONAL REPRESSOR RV3405C"/>
    <property type="match status" value="1"/>
</dbReference>
<dbReference type="PANTHER" id="PTHR30055">
    <property type="entry name" value="HTH-TYPE TRANSCRIPTIONAL REGULATOR RUTR"/>
    <property type="match status" value="1"/>
</dbReference>
<gene>
    <name evidence="4" type="ORF">GOEFS_106_00540</name>
</gene>
<dbReference type="GO" id="GO:0003700">
    <property type="term" value="F:DNA-binding transcription factor activity"/>
    <property type="evidence" value="ECO:0007669"/>
    <property type="project" value="TreeGrafter"/>
</dbReference>
<dbReference type="InterPro" id="IPR009057">
    <property type="entry name" value="Homeodomain-like_sf"/>
</dbReference>
<keyword evidence="1 2" id="KW-0238">DNA-binding</keyword>
<evidence type="ECO:0000259" key="3">
    <source>
        <dbReference type="PROSITE" id="PS50977"/>
    </source>
</evidence>
<evidence type="ECO:0000256" key="2">
    <source>
        <dbReference type="PROSITE-ProRule" id="PRU00335"/>
    </source>
</evidence>
<comment type="caution">
    <text evidence="4">The sequence shown here is derived from an EMBL/GenBank/DDBJ whole genome shotgun (WGS) entry which is preliminary data.</text>
</comment>
<evidence type="ECO:0000313" key="4">
    <source>
        <dbReference type="EMBL" id="GAB20158.1"/>
    </source>
</evidence>